<dbReference type="AlphaFoldDB" id="A0AAN8YLT4"/>
<evidence type="ECO:0008006" key="4">
    <source>
        <dbReference type="Google" id="ProtNLM"/>
    </source>
</evidence>
<accession>A0AAN8YLT4</accession>
<evidence type="ECO:0000313" key="2">
    <source>
        <dbReference type="EMBL" id="KAK6798684.1"/>
    </source>
</evidence>
<dbReference type="EMBL" id="JBANQN010000002">
    <property type="protein sequence ID" value="KAK6798684.1"/>
    <property type="molecule type" value="Genomic_DNA"/>
</dbReference>
<name>A0AAN8YLT4_SOLBU</name>
<feature type="region of interest" description="Disordered" evidence="1">
    <location>
        <begin position="1"/>
        <end position="29"/>
    </location>
</feature>
<sequence length="197" mass="22203">MQWKGSENNEARATEGVPVLPNDDDDAVDPHLERIKNEAGGDDSDEEYLCLPFVLSEVIEMPSDIHNLFRMKILSSIRMMEGLLLTILEGMNLMPVKSAKKKPKKEATVSKPSTSRKKANGDASKKKKQKKKRNPNPPKKAISAFMHFLQSEREVAEEKKLFEAMAKADKKRYSEQISDYRNLQPTAMESGSESGCF</sequence>
<reference evidence="2 3" key="1">
    <citation type="submission" date="2024-02" db="EMBL/GenBank/DDBJ databases">
        <title>de novo genome assembly of Solanum bulbocastanum strain 11H21.</title>
        <authorList>
            <person name="Hosaka A.J."/>
        </authorList>
    </citation>
    <scope>NUCLEOTIDE SEQUENCE [LARGE SCALE GENOMIC DNA]</scope>
    <source>
        <tissue evidence="2">Young leaves</tissue>
    </source>
</reference>
<proteinExistence type="predicted"/>
<comment type="caution">
    <text evidence="2">The sequence shown here is derived from an EMBL/GenBank/DDBJ whole genome shotgun (WGS) entry which is preliminary data.</text>
</comment>
<feature type="compositionally biased region" description="Basic residues" evidence="1">
    <location>
        <begin position="125"/>
        <end position="134"/>
    </location>
</feature>
<organism evidence="2 3">
    <name type="scientific">Solanum bulbocastanum</name>
    <name type="common">Wild potato</name>
    <dbReference type="NCBI Taxonomy" id="147425"/>
    <lineage>
        <taxon>Eukaryota</taxon>
        <taxon>Viridiplantae</taxon>
        <taxon>Streptophyta</taxon>
        <taxon>Embryophyta</taxon>
        <taxon>Tracheophyta</taxon>
        <taxon>Spermatophyta</taxon>
        <taxon>Magnoliopsida</taxon>
        <taxon>eudicotyledons</taxon>
        <taxon>Gunneridae</taxon>
        <taxon>Pentapetalae</taxon>
        <taxon>asterids</taxon>
        <taxon>lamiids</taxon>
        <taxon>Solanales</taxon>
        <taxon>Solanaceae</taxon>
        <taxon>Solanoideae</taxon>
        <taxon>Solaneae</taxon>
        <taxon>Solanum</taxon>
    </lineage>
</organism>
<keyword evidence="3" id="KW-1185">Reference proteome</keyword>
<feature type="region of interest" description="Disordered" evidence="1">
    <location>
        <begin position="97"/>
        <end position="140"/>
    </location>
</feature>
<protein>
    <recommendedName>
        <fullName evidence="4">HMG box domain-containing protein</fullName>
    </recommendedName>
</protein>
<evidence type="ECO:0000256" key="1">
    <source>
        <dbReference type="SAM" id="MobiDB-lite"/>
    </source>
</evidence>
<dbReference type="InterPro" id="IPR036910">
    <property type="entry name" value="HMG_box_dom_sf"/>
</dbReference>
<dbReference type="SUPFAM" id="SSF47095">
    <property type="entry name" value="HMG-box"/>
    <property type="match status" value="1"/>
</dbReference>
<dbReference type="Proteomes" id="UP001371456">
    <property type="component" value="Unassembled WGS sequence"/>
</dbReference>
<gene>
    <name evidence="2" type="ORF">RDI58_006387</name>
</gene>
<evidence type="ECO:0000313" key="3">
    <source>
        <dbReference type="Proteomes" id="UP001371456"/>
    </source>
</evidence>